<dbReference type="InterPro" id="IPR052951">
    <property type="entry name" value="Tellurite_res_ion_channel"/>
</dbReference>
<feature type="transmembrane region" description="Helical" evidence="5">
    <location>
        <begin position="183"/>
        <end position="204"/>
    </location>
</feature>
<feature type="transmembrane region" description="Helical" evidence="5">
    <location>
        <begin position="30"/>
        <end position="48"/>
    </location>
</feature>
<dbReference type="Proteomes" id="UP001146793">
    <property type="component" value="Unassembled WGS sequence"/>
</dbReference>
<accession>A0AAV7ZA49</accession>
<evidence type="ECO:0000256" key="2">
    <source>
        <dbReference type="ARBA" id="ARBA00022692"/>
    </source>
</evidence>
<dbReference type="Pfam" id="PF03595">
    <property type="entry name" value="SLAC1"/>
    <property type="match status" value="1"/>
</dbReference>
<keyword evidence="3 5" id="KW-1133">Transmembrane helix</keyword>
<evidence type="ECO:0000256" key="4">
    <source>
        <dbReference type="ARBA" id="ARBA00023136"/>
    </source>
</evidence>
<dbReference type="EMBL" id="JANTQA010000033">
    <property type="protein sequence ID" value="KAJ3438021.1"/>
    <property type="molecule type" value="Genomic_DNA"/>
</dbReference>
<dbReference type="GO" id="GO:0005886">
    <property type="term" value="C:plasma membrane"/>
    <property type="evidence" value="ECO:0007669"/>
    <property type="project" value="TreeGrafter"/>
</dbReference>
<name>A0AAV7ZA49_9EUKA</name>
<evidence type="ECO:0000256" key="3">
    <source>
        <dbReference type="ARBA" id="ARBA00022989"/>
    </source>
</evidence>
<feature type="transmembrane region" description="Helical" evidence="5">
    <location>
        <begin position="152"/>
        <end position="171"/>
    </location>
</feature>
<evidence type="ECO:0000256" key="1">
    <source>
        <dbReference type="ARBA" id="ARBA00004141"/>
    </source>
</evidence>
<organism evidence="6 7">
    <name type="scientific">Anaeramoeba flamelloides</name>
    <dbReference type="NCBI Taxonomy" id="1746091"/>
    <lineage>
        <taxon>Eukaryota</taxon>
        <taxon>Metamonada</taxon>
        <taxon>Anaeramoebidae</taxon>
        <taxon>Anaeramoeba</taxon>
    </lineage>
</organism>
<dbReference type="InterPro" id="IPR038665">
    <property type="entry name" value="Voltage-dep_anion_channel_sf"/>
</dbReference>
<evidence type="ECO:0000313" key="7">
    <source>
        <dbReference type="Proteomes" id="UP001146793"/>
    </source>
</evidence>
<dbReference type="InterPro" id="IPR004695">
    <property type="entry name" value="SLAC1/Mae1/Ssu1/TehA"/>
</dbReference>
<comment type="subcellular location">
    <subcellularLocation>
        <location evidence="1">Membrane</location>
        <topology evidence="1">Multi-pass membrane protein</topology>
    </subcellularLocation>
</comment>
<gene>
    <name evidence="6" type="ORF">M0812_17200</name>
</gene>
<comment type="caution">
    <text evidence="6">The sequence shown here is derived from an EMBL/GenBank/DDBJ whole genome shotgun (WGS) entry which is preliminary data.</text>
</comment>
<dbReference type="PANTHER" id="PTHR37955">
    <property type="entry name" value="TELLURITE RESISTANCE PROTEIN TEHA"/>
    <property type="match status" value="1"/>
</dbReference>
<protein>
    <submittedName>
        <fullName evidence="6">Tellurite resistance protein teha</fullName>
    </submittedName>
</protein>
<sequence length="211" mass="23706">MALVMGICGLALVFKKFALLFDVSKIYSQVIFFLAIGTFVIIAINYLAKCIKFKQAVVTEFNHPVAINFFPTFSISLLLFSLVLVTDHKTIATVLMAIGAVGQIPLTMFTLRKWLMLPFKREIFNATTMIPIVSLSLVSAPMGKLGYVEGAWLFFVFGMFFYFLIMVALFVRMLWAETLPKPLLSSLFIIMAPPAIGLVSYQGFKNEWTDI</sequence>
<keyword evidence="4 5" id="KW-0472">Membrane</keyword>
<dbReference type="Gene3D" id="1.50.10.150">
    <property type="entry name" value="Voltage-dependent anion channel"/>
    <property type="match status" value="1"/>
</dbReference>
<proteinExistence type="predicted"/>
<evidence type="ECO:0000256" key="5">
    <source>
        <dbReference type="SAM" id="Phobius"/>
    </source>
</evidence>
<feature type="transmembrane region" description="Helical" evidence="5">
    <location>
        <begin position="123"/>
        <end position="140"/>
    </location>
</feature>
<feature type="transmembrane region" description="Helical" evidence="5">
    <location>
        <begin position="69"/>
        <end position="85"/>
    </location>
</feature>
<dbReference type="PANTHER" id="PTHR37955:SF1">
    <property type="entry name" value="DEP DOMAIN-CONTAINING PROTEIN"/>
    <property type="match status" value="1"/>
</dbReference>
<keyword evidence="2 5" id="KW-0812">Transmembrane</keyword>
<reference evidence="6" key="1">
    <citation type="submission" date="2022-08" db="EMBL/GenBank/DDBJ databases">
        <title>Novel sulphate-reducing endosymbionts in the free-living metamonad Anaeramoeba.</title>
        <authorList>
            <person name="Jerlstrom-Hultqvist J."/>
            <person name="Cepicka I."/>
            <person name="Gallot-Lavallee L."/>
            <person name="Salas-Leiva D."/>
            <person name="Curtis B.A."/>
            <person name="Zahonova K."/>
            <person name="Pipaliya S."/>
            <person name="Dacks J."/>
            <person name="Roger A.J."/>
        </authorList>
    </citation>
    <scope>NUCLEOTIDE SEQUENCE</scope>
    <source>
        <strain evidence="6">Busselton2</strain>
    </source>
</reference>
<dbReference type="AlphaFoldDB" id="A0AAV7ZA49"/>
<evidence type="ECO:0000313" key="6">
    <source>
        <dbReference type="EMBL" id="KAJ3438021.1"/>
    </source>
</evidence>
<feature type="transmembrane region" description="Helical" evidence="5">
    <location>
        <begin position="91"/>
        <end position="111"/>
    </location>
</feature>
<dbReference type="GO" id="GO:0046583">
    <property type="term" value="F:monoatomic cation efflux transmembrane transporter activity"/>
    <property type="evidence" value="ECO:0007669"/>
    <property type="project" value="TreeGrafter"/>
</dbReference>